<dbReference type="GO" id="GO:0016787">
    <property type="term" value="F:hydrolase activity"/>
    <property type="evidence" value="ECO:0007669"/>
    <property type="project" value="UniProtKB-KW"/>
</dbReference>
<dbReference type="KEGG" id="mik:FOE78_15290"/>
<dbReference type="InterPro" id="IPR006680">
    <property type="entry name" value="Amidohydro-rel"/>
</dbReference>
<dbReference type="PANTHER" id="PTHR43569:SF2">
    <property type="entry name" value="AMIDOHYDROLASE-RELATED DOMAIN-CONTAINING PROTEIN"/>
    <property type="match status" value="1"/>
</dbReference>
<gene>
    <name evidence="3" type="ORF">FOE78_15290</name>
</gene>
<proteinExistence type="inferred from homology"/>
<dbReference type="Proteomes" id="UP000319263">
    <property type="component" value="Chromosome"/>
</dbReference>
<organism evidence="3 4">
    <name type="scientific">Microlunatus elymi</name>
    <dbReference type="NCBI Taxonomy" id="2596828"/>
    <lineage>
        <taxon>Bacteria</taxon>
        <taxon>Bacillati</taxon>
        <taxon>Actinomycetota</taxon>
        <taxon>Actinomycetes</taxon>
        <taxon>Propionibacteriales</taxon>
        <taxon>Propionibacteriaceae</taxon>
        <taxon>Microlunatus</taxon>
    </lineage>
</organism>
<evidence type="ECO:0000313" key="4">
    <source>
        <dbReference type="Proteomes" id="UP000319263"/>
    </source>
</evidence>
<dbReference type="EMBL" id="CP041692">
    <property type="protein sequence ID" value="QDP97109.1"/>
    <property type="molecule type" value="Genomic_DNA"/>
</dbReference>
<accession>A0A516Q0Z7</accession>
<evidence type="ECO:0000313" key="3">
    <source>
        <dbReference type="EMBL" id="QDP97109.1"/>
    </source>
</evidence>
<dbReference type="OrthoDB" id="5450317at2"/>
<reference evidence="3 4" key="1">
    <citation type="submission" date="2019-07" db="EMBL/GenBank/DDBJ databases">
        <title>Microlunatus dokdonensis sp. nov. isolated from the rhizospheric soil of the wild plant Elymus tsukushiensis.</title>
        <authorList>
            <person name="Ghim S.-Y."/>
            <person name="Hwang Y.-J."/>
            <person name="Son J.-S."/>
            <person name="Shin J.-H."/>
        </authorList>
    </citation>
    <scope>NUCLEOTIDE SEQUENCE [LARGE SCALE GENOMIC DNA]</scope>
    <source>
        <strain evidence="3 4">KUDC0627</strain>
    </source>
</reference>
<dbReference type="PANTHER" id="PTHR43569">
    <property type="entry name" value="AMIDOHYDROLASE"/>
    <property type="match status" value="1"/>
</dbReference>
<dbReference type="Gene3D" id="3.20.20.140">
    <property type="entry name" value="Metal-dependent hydrolases"/>
    <property type="match status" value="1"/>
</dbReference>
<dbReference type="Pfam" id="PF04909">
    <property type="entry name" value="Amidohydro_2"/>
    <property type="match status" value="1"/>
</dbReference>
<keyword evidence="4" id="KW-1185">Reference proteome</keyword>
<dbReference type="SUPFAM" id="SSF51556">
    <property type="entry name" value="Metallo-dependent hydrolases"/>
    <property type="match status" value="1"/>
</dbReference>
<feature type="domain" description="Amidohydrolase-related" evidence="2">
    <location>
        <begin position="4"/>
        <end position="277"/>
    </location>
</feature>
<comment type="similarity">
    <text evidence="1">Belongs to the metallo-dependent hydrolases superfamily.</text>
</comment>
<protein>
    <submittedName>
        <fullName evidence="3">Amidohydrolase family protein</fullName>
    </submittedName>
</protein>
<name>A0A516Q0Z7_9ACTN</name>
<dbReference type="InterPro" id="IPR052350">
    <property type="entry name" value="Metallo-dep_Lactonases"/>
</dbReference>
<evidence type="ECO:0000256" key="1">
    <source>
        <dbReference type="ARBA" id="ARBA00038310"/>
    </source>
</evidence>
<keyword evidence="3" id="KW-0378">Hydrolase</keyword>
<sequence length="297" mass="32689">MIIIDAHQHVWDRTRSRYAWLSADAMGPLRRDIGLAEGLRHLDAAGIDGTVLVQADDTLADTELMIETAADPRVLGVVGWVPLDRPDEAQQLIMDRSPLLVGIRNLIHDRADPNWLLTDPVDRGLAVLERAGLPLDVPAVLPRHLEVIIEVADRHPELIIVIDHLAKPPIGLTEREPWWTLIGEVGRRTNVLAKVSGLYAAGDDPAGWTADQLTPYVDRALEVFGTDRLIYGGDWPVAIIGGDYERTWPAVRGCLDRLSELEQAAILGGNAIRWYRLDPLRVDAAVAARSAAAGIRK</sequence>
<dbReference type="InterPro" id="IPR032466">
    <property type="entry name" value="Metal_Hydrolase"/>
</dbReference>
<dbReference type="RefSeq" id="WP_143987070.1">
    <property type="nucleotide sequence ID" value="NZ_CP041692.1"/>
</dbReference>
<evidence type="ECO:0000259" key="2">
    <source>
        <dbReference type="Pfam" id="PF04909"/>
    </source>
</evidence>
<dbReference type="AlphaFoldDB" id="A0A516Q0Z7"/>